<protein>
    <submittedName>
        <fullName evidence="4">Hydantoinase/oxoprolinase family protein</fullName>
    </submittedName>
</protein>
<feature type="domain" description="Acetophenone carboxylase-like C-terminal" evidence="3">
    <location>
        <begin position="504"/>
        <end position="661"/>
    </location>
</feature>
<dbReference type="PANTHER" id="PTHR11365:SF23">
    <property type="entry name" value="HYPOTHETICAL 5-OXOPROLINASE (EUROFUNG)-RELATED"/>
    <property type="match status" value="1"/>
</dbReference>
<feature type="domain" description="Hydantoinase A/oxoprolinase" evidence="1">
    <location>
        <begin position="201"/>
        <end position="487"/>
    </location>
</feature>
<dbReference type="InterPro" id="IPR043129">
    <property type="entry name" value="ATPase_NBD"/>
</dbReference>
<evidence type="ECO:0000259" key="1">
    <source>
        <dbReference type="Pfam" id="PF01968"/>
    </source>
</evidence>
<name>A0ABS4A9E9_9PROT</name>
<dbReference type="Pfam" id="PF01968">
    <property type="entry name" value="Hydantoinase_A"/>
    <property type="match status" value="1"/>
</dbReference>
<dbReference type="InterPro" id="IPR008040">
    <property type="entry name" value="Hydant_A_N"/>
</dbReference>
<dbReference type="EMBL" id="JAGIZB010000002">
    <property type="protein sequence ID" value="MBP0443625.1"/>
    <property type="molecule type" value="Genomic_DNA"/>
</dbReference>
<reference evidence="4 5" key="1">
    <citation type="submission" date="2021-03" db="EMBL/GenBank/DDBJ databases">
        <authorList>
            <person name="So Y."/>
        </authorList>
    </citation>
    <scope>NUCLEOTIDE SEQUENCE [LARGE SCALE GENOMIC DNA]</scope>
    <source>
        <strain evidence="4 5">SSH11</strain>
    </source>
</reference>
<dbReference type="Pfam" id="PF19278">
    <property type="entry name" value="Hydant_A_C"/>
    <property type="match status" value="1"/>
</dbReference>
<dbReference type="InterPro" id="IPR002821">
    <property type="entry name" value="Hydantoinase_A"/>
</dbReference>
<evidence type="ECO:0000259" key="2">
    <source>
        <dbReference type="Pfam" id="PF05378"/>
    </source>
</evidence>
<comment type="caution">
    <text evidence="4">The sequence shown here is derived from an EMBL/GenBank/DDBJ whole genome shotgun (WGS) entry which is preliminary data.</text>
</comment>
<dbReference type="SUPFAM" id="SSF53067">
    <property type="entry name" value="Actin-like ATPase domain"/>
    <property type="match status" value="1"/>
</dbReference>
<evidence type="ECO:0000313" key="5">
    <source>
        <dbReference type="Proteomes" id="UP000681594"/>
    </source>
</evidence>
<gene>
    <name evidence="4" type="ORF">J8J14_02440</name>
</gene>
<organism evidence="4 5">
    <name type="scientific">Pararoseomonas baculiformis</name>
    <dbReference type="NCBI Taxonomy" id="2820812"/>
    <lineage>
        <taxon>Bacteria</taxon>
        <taxon>Pseudomonadati</taxon>
        <taxon>Pseudomonadota</taxon>
        <taxon>Alphaproteobacteria</taxon>
        <taxon>Acetobacterales</taxon>
        <taxon>Acetobacteraceae</taxon>
        <taxon>Pararoseomonas</taxon>
    </lineage>
</organism>
<evidence type="ECO:0000259" key="3">
    <source>
        <dbReference type="Pfam" id="PF19278"/>
    </source>
</evidence>
<dbReference type="RefSeq" id="WP_209377854.1">
    <property type="nucleotide sequence ID" value="NZ_JAGIZB010000002.1"/>
</dbReference>
<proteinExistence type="predicted"/>
<accession>A0ABS4A9E9</accession>
<dbReference type="PANTHER" id="PTHR11365">
    <property type="entry name" value="5-OXOPROLINASE RELATED"/>
    <property type="match status" value="1"/>
</dbReference>
<dbReference type="InterPro" id="IPR045079">
    <property type="entry name" value="Oxoprolinase-like"/>
</dbReference>
<evidence type="ECO:0000313" key="4">
    <source>
        <dbReference type="EMBL" id="MBP0443625.1"/>
    </source>
</evidence>
<feature type="domain" description="Hydantoinase/oxoprolinase N-terminal" evidence="2">
    <location>
        <begin position="3"/>
        <end position="181"/>
    </location>
</feature>
<dbReference type="Proteomes" id="UP000681594">
    <property type="component" value="Unassembled WGS sequence"/>
</dbReference>
<keyword evidence="5" id="KW-1185">Reference proteome</keyword>
<dbReference type="Pfam" id="PF05378">
    <property type="entry name" value="Hydant_A_N"/>
    <property type="match status" value="1"/>
</dbReference>
<dbReference type="InterPro" id="IPR049517">
    <property type="entry name" value="ACX-like_C"/>
</dbReference>
<sequence>MEIGIDIGGTFTDAVLRRSDGALRSLKVPSTPDDPARAVGHALERLLGRDAPPGAVRRFLHGTTVATNAILENTAAPTGLITTRGFADVIELGRMTRASNYDLLFGPQTPVNLIPPERRMEVDERIGADGGVVEPLDEAGVAMAARALEAAGVKAVAICFLFAFLDPRHEQRARAIVQETCPGMAVSLSSEVDPAPREYERTCATAFDAALKPVMSDYLGRIETILRGSGVGAPMQVMHSRGGLLGAGAARGKPIRLTLSGPSAAAIGAAAVLRGAGLPDGVSIDVGGTSADVAVIRDGAPALRMDGMIGTFPVRVPTADVLAVAAGGGSIAWIDEAGGLRVGPRSAGAAPGPACYRRGGTRPTVLDASVVLGLVDPARFATGQLALDAEAAAEAIERDIAGPLGLGLREAAIAIHRVINATMAEAVRSVTVARGTDPRELPLVPAGGGGGLHAYAIAEELGQARIVVPAAPGVLAATGLLDAPLEHDAARGFGRVLDVLPEADLRQAIDALVAEARGAMAAEGVAADAAELLVTASASFVGQGHSLDVPLPADAAEPARAIREGFIAAHKAAYGHARQAPVRLVSLRVVCRLRAPEAAMPVVARSDSPRGSRMAVIGGVAQEVAVVPRANLAPGEVLHGPAILEQDDTTLVVPGDWRVTTHPAHLLMERIA</sequence>